<evidence type="ECO:0000313" key="9">
    <source>
        <dbReference type="Proteomes" id="UP000005289"/>
    </source>
</evidence>
<dbReference type="GO" id="GO:0032049">
    <property type="term" value="P:cardiolipin biosynthetic process"/>
    <property type="evidence" value="ECO:0007669"/>
    <property type="project" value="UniProtKB-ARBA"/>
</dbReference>
<keyword evidence="3 6" id="KW-0812">Transmembrane</keyword>
<evidence type="ECO:0000256" key="6">
    <source>
        <dbReference type="SAM" id="Phobius"/>
    </source>
</evidence>
<keyword evidence="4 6" id="KW-1133">Transmembrane helix</keyword>
<dbReference type="SUPFAM" id="SSF56024">
    <property type="entry name" value="Phospholipase D/nuclease"/>
    <property type="match status" value="2"/>
</dbReference>
<dbReference type="CDD" id="cd09163">
    <property type="entry name" value="PLDc_CLS_unchar2_2"/>
    <property type="match status" value="1"/>
</dbReference>
<keyword evidence="9" id="KW-1185">Reference proteome</keyword>
<accession>W0DFW3</accession>
<dbReference type="Pfam" id="PF13091">
    <property type="entry name" value="PLDc_2"/>
    <property type="match status" value="2"/>
</dbReference>
<dbReference type="GO" id="GO:0005886">
    <property type="term" value="C:plasma membrane"/>
    <property type="evidence" value="ECO:0007669"/>
    <property type="project" value="UniProtKB-SubCell"/>
</dbReference>
<feature type="domain" description="PLD phosphodiesterase" evidence="7">
    <location>
        <begin position="211"/>
        <end position="238"/>
    </location>
</feature>
<dbReference type="InterPro" id="IPR001736">
    <property type="entry name" value="PLipase_D/transphosphatidylase"/>
</dbReference>
<evidence type="ECO:0000256" key="5">
    <source>
        <dbReference type="ARBA" id="ARBA00023136"/>
    </source>
</evidence>
<dbReference type="HOGENOM" id="CLU_038053_1_0_6"/>
<feature type="transmembrane region" description="Helical" evidence="6">
    <location>
        <begin position="36"/>
        <end position="58"/>
    </location>
</feature>
<dbReference type="AlphaFoldDB" id="W0DFW3"/>
<feature type="transmembrane region" description="Helical" evidence="6">
    <location>
        <begin position="6"/>
        <end position="29"/>
    </location>
</feature>
<evidence type="ECO:0000256" key="4">
    <source>
        <dbReference type="ARBA" id="ARBA00022989"/>
    </source>
</evidence>
<dbReference type="InterPro" id="IPR027379">
    <property type="entry name" value="CLS_N"/>
</dbReference>
<dbReference type="Pfam" id="PF13396">
    <property type="entry name" value="PLDc_N"/>
    <property type="match status" value="1"/>
</dbReference>
<name>W0DFW3_9GAMM</name>
<organism evidence="8 9">
    <name type="scientific">Thioalkalivibrio paradoxus ARh 1</name>
    <dbReference type="NCBI Taxonomy" id="713585"/>
    <lineage>
        <taxon>Bacteria</taxon>
        <taxon>Pseudomonadati</taxon>
        <taxon>Pseudomonadota</taxon>
        <taxon>Gammaproteobacteria</taxon>
        <taxon>Chromatiales</taxon>
        <taxon>Ectothiorhodospiraceae</taxon>
        <taxon>Thioalkalivibrio</taxon>
    </lineage>
</organism>
<evidence type="ECO:0000259" key="7">
    <source>
        <dbReference type="PROSITE" id="PS50035"/>
    </source>
</evidence>
<dbReference type="Proteomes" id="UP000005289">
    <property type="component" value="Chromosome"/>
</dbReference>
<proteinExistence type="predicted"/>
<dbReference type="OrthoDB" id="9762009at2"/>
<dbReference type="InterPro" id="IPR025202">
    <property type="entry name" value="PLD-like_dom"/>
</dbReference>
<evidence type="ECO:0000256" key="2">
    <source>
        <dbReference type="ARBA" id="ARBA00022475"/>
    </source>
</evidence>
<keyword evidence="5 6" id="KW-0472">Membrane</keyword>
<feature type="domain" description="PLD phosphodiesterase" evidence="7">
    <location>
        <begin position="389"/>
        <end position="416"/>
    </location>
</feature>
<dbReference type="PROSITE" id="PS50035">
    <property type="entry name" value="PLD"/>
    <property type="match status" value="2"/>
</dbReference>
<dbReference type="GO" id="GO:0008808">
    <property type="term" value="F:cardiolipin synthase activity"/>
    <property type="evidence" value="ECO:0007669"/>
    <property type="project" value="TreeGrafter"/>
</dbReference>
<dbReference type="PANTHER" id="PTHR21248">
    <property type="entry name" value="CARDIOLIPIN SYNTHASE"/>
    <property type="match status" value="1"/>
</dbReference>
<dbReference type="KEGG" id="tti:THITH_03845"/>
<dbReference type="Gene3D" id="3.30.870.10">
    <property type="entry name" value="Endonuclease Chain A"/>
    <property type="match status" value="2"/>
</dbReference>
<dbReference type="PANTHER" id="PTHR21248:SF22">
    <property type="entry name" value="PHOSPHOLIPASE D"/>
    <property type="match status" value="1"/>
</dbReference>
<dbReference type="EMBL" id="CP007029">
    <property type="protein sequence ID" value="AHE97539.1"/>
    <property type="molecule type" value="Genomic_DNA"/>
</dbReference>
<gene>
    <name evidence="8" type="ORF">THITH_03845</name>
</gene>
<dbReference type="RefSeq" id="WP_006745832.1">
    <property type="nucleotide sequence ID" value="NZ_CP007029.1"/>
</dbReference>
<keyword evidence="2" id="KW-1003">Cell membrane</keyword>
<dbReference type="STRING" id="713585.THITH_03845"/>
<evidence type="ECO:0000256" key="1">
    <source>
        <dbReference type="ARBA" id="ARBA00004651"/>
    </source>
</evidence>
<evidence type="ECO:0000256" key="3">
    <source>
        <dbReference type="ARBA" id="ARBA00022692"/>
    </source>
</evidence>
<comment type="subcellular location">
    <subcellularLocation>
        <location evidence="1">Cell membrane</location>
        <topology evidence="1">Multi-pass membrane protein</topology>
    </subcellularLocation>
</comment>
<protein>
    <submittedName>
        <fullName evidence="8">Phospholipase D</fullName>
    </submittedName>
</protein>
<sequence length="476" mass="53078">MDLETGWIASGIAAAVFLVAIVTAVHALLQRRETGAVIAWVGLIFLLPLAGSILYWLFGINRIRRRAQALREGHSPASAARSSLGVDVELSSRWRGLLGSGDALSPFTVAPGNRVTPLLDGDQAYRAMLDAIDGAQRRVNLATYIFDADPVGLQFADRLKAARDRGVDVRVLIDGIGARYSRRSMLRHLRRLGVRTAAFLPVQLPRSVAVFNLRNHRKLLVVDDTTGFTGGMNIRRGHRRTDPGRHPVDDLHFELEGPVVAQLDSIFCEDWHFSTRERIANTPGTDRPTRPAPGKTLCRGLPDGPDEDFEVLQFTLLAALAEARERVTIVTPYFLPDVALLGALKTTALRGVNVDILLPERGNLRLVQWAGNPLHAELVERGCRLWLTPPPFNHSKLMLVDDCWVLFGSGNWDPRSLRLNFEFNVECYDAELGRRLGGWASELRSRSRRLDLDEIQRRPIPMRLRDGAARLLTPYL</sequence>
<dbReference type="CDD" id="cd09157">
    <property type="entry name" value="PLDc_CLS_unchar2_1"/>
    <property type="match status" value="1"/>
</dbReference>
<reference evidence="8 9" key="1">
    <citation type="submission" date="2013-12" db="EMBL/GenBank/DDBJ databases">
        <authorList>
            <consortium name="DOE Joint Genome Institute"/>
            <person name="Muyzer G."/>
            <person name="Huntemann M."/>
            <person name="Han J."/>
            <person name="Chen A."/>
            <person name="Kyrpides N."/>
            <person name="Mavromatis K."/>
            <person name="Markowitz V."/>
            <person name="Palaniappan K."/>
            <person name="Ivanova N."/>
            <person name="Schaumberg A."/>
            <person name="Pati A."/>
            <person name="Liolios K."/>
            <person name="Nordberg H.P."/>
            <person name="Cantor M.N."/>
            <person name="Hua S.X."/>
            <person name="Woyke T."/>
        </authorList>
    </citation>
    <scope>NUCLEOTIDE SEQUENCE [LARGE SCALE GENOMIC DNA]</scope>
    <source>
        <strain evidence="8 9">ARh 1</strain>
    </source>
</reference>
<dbReference type="SMART" id="SM00155">
    <property type="entry name" value="PLDc"/>
    <property type="match status" value="2"/>
</dbReference>
<evidence type="ECO:0000313" key="8">
    <source>
        <dbReference type="EMBL" id="AHE97539.1"/>
    </source>
</evidence>